<keyword evidence="7" id="KW-1185">Reference proteome</keyword>
<evidence type="ECO:0000256" key="3">
    <source>
        <dbReference type="ARBA" id="ARBA00023125"/>
    </source>
</evidence>
<dbReference type="Pfam" id="PF03466">
    <property type="entry name" value="LysR_substrate"/>
    <property type="match status" value="1"/>
</dbReference>
<evidence type="ECO:0000259" key="5">
    <source>
        <dbReference type="PROSITE" id="PS50931"/>
    </source>
</evidence>
<gene>
    <name evidence="6" type="ORF">SAMN04488500_103254</name>
</gene>
<dbReference type="OrthoDB" id="1684752at2"/>
<evidence type="ECO:0000256" key="2">
    <source>
        <dbReference type="ARBA" id="ARBA00023015"/>
    </source>
</evidence>
<dbReference type="PANTHER" id="PTHR30346">
    <property type="entry name" value="TRANSCRIPTIONAL DUAL REGULATOR HCAR-RELATED"/>
    <property type="match status" value="1"/>
</dbReference>
<dbReference type="GO" id="GO:0003677">
    <property type="term" value="F:DNA binding"/>
    <property type="evidence" value="ECO:0007669"/>
    <property type="project" value="UniProtKB-KW"/>
</dbReference>
<dbReference type="EMBL" id="FWXI01000003">
    <property type="protein sequence ID" value="SMC46937.1"/>
    <property type="molecule type" value="Genomic_DNA"/>
</dbReference>
<feature type="domain" description="HTH lysR-type" evidence="5">
    <location>
        <begin position="1"/>
        <end position="58"/>
    </location>
</feature>
<comment type="similarity">
    <text evidence="1">Belongs to the LysR transcriptional regulatory family.</text>
</comment>
<protein>
    <submittedName>
        <fullName evidence="6">Transcriptional regulator, LysR family</fullName>
    </submittedName>
</protein>
<dbReference type="RefSeq" id="WP_139796170.1">
    <property type="nucleotide sequence ID" value="NZ_CP155572.1"/>
</dbReference>
<evidence type="ECO:0000256" key="4">
    <source>
        <dbReference type="ARBA" id="ARBA00023163"/>
    </source>
</evidence>
<keyword evidence="4" id="KW-0804">Transcription</keyword>
<evidence type="ECO:0000256" key="1">
    <source>
        <dbReference type="ARBA" id="ARBA00009437"/>
    </source>
</evidence>
<dbReference type="FunFam" id="1.10.10.10:FF:000001">
    <property type="entry name" value="LysR family transcriptional regulator"/>
    <property type="match status" value="1"/>
</dbReference>
<dbReference type="InterPro" id="IPR005119">
    <property type="entry name" value="LysR_subst-bd"/>
</dbReference>
<dbReference type="InterPro" id="IPR036388">
    <property type="entry name" value="WH-like_DNA-bd_sf"/>
</dbReference>
<keyword evidence="3" id="KW-0238">DNA-binding</keyword>
<dbReference type="Gene3D" id="1.10.10.10">
    <property type="entry name" value="Winged helix-like DNA-binding domain superfamily/Winged helix DNA-binding domain"/>
    <property type="match status" value="1"/>
</dbReference>
<dbReference type="Proteomes" id="UP000192738">
    <property type="component" value="Unassembled WGS sequence"/>
</dbReference>
<dbReference type="SUPFAM" id="SSF46785">
    <property type="entry name" value="Winged helix' DNA-binding domain"/>
    <property type="match status" value="1"/>
</dbReference>
<accession>A0A1W1ZEX5</accession>
<dbReference type="InterPro" id="IPR036390">
    <property type="entry name" value="WH_DNA-bd_sf"/>
</dbReference>
<keyword evidence="2" id="KW-0805">Transcription regulation</keyword>
<evidence type="ECO:0000313" key="7">
    <source>
        <dbReference type="Proteomes" id="UP000192738"/>
    </source>
</evidence>
<proteinExistence type="inferred from homology"/>
<dbReference type="STRING" id="112901.SAMN04488500_103254"/>
<dbReference type="InterPro" id="IPR000847">
    <property type="entry name" value="LysR_HTH_N"/>
</dbReference>
<dbReference type="Gene3D" id="3.40.190.10">
    <property type="entry name" value="Periplasmic binding protein-like II"/>
    <property type="match status" value="2"/>
</dbReference>
<evidence type="ECO:0000313" key="6">
    <source>
        <dbReference type="EMBL" id="SMC46937.1"/>
    </source>
</evidence>
<dbReference type="CDD" id="cd08414">
    <property type="entry name" value="PBP2_LTTR_aromatics_like"/>
    <property type="match status" value="1"/>
</dbReference>
<reference evidence="6 7" key="1">
    <citation type="submission" date="2017-04" db="EMBL/GenBank/DDBJ databases">
        <authorList>
            <person name="Afonso C.L."/>
            <person name="Miller P.J."/>
            <person name="Scott M.A."/>
            <person name="Spackman E."/>
            <person name="Goraichik I."/>
            <person name="Dimitrov K.M."/>
            <person name="Suarez D.L."/>
            <person name="Swayne D.E."/>
        </authorList>
    </citation>
    <scope>NUCLEOTIDE SEQUENCE [LARGE SCALE GENOMIC DNA]</scope>
    <source>
        <strain evidence="6 7">DSM 5090</strain>
    </source>
</reference>
<dbReference type="AlphaFoldDB" id="A0A1W1ZEX5"/>
<dbReference type="PRINTS" id="PR00039">
    <property type="entry name" value="HTHLYSR"/>
</dbReference>
<dbReference type="Pfam" id="PF00126">
    <property type="entry name" value="HTH_1"/>
    <property type="match status" value="1"/>
</dbReference>
<name>A0A1W1ZEX5_9FIRM</name>
<dbReference type="GO" id="GO:0032993">
    <property type="term" value="C:protein-DNA complex"/>
    <property type="evidence" value="ECO:0007669"/>
    <property type="project" value="TreeGrafter"/>
</dbReference>
<organism evidence="6 7">
    <name type="scientific">Sporomusa malonica</name>
    <dbReference type="NCBI Taxonomy" id="112901"/>
    <lineage>
        <taxon>Bacteria</taxon>
        <taxon>Bacillati</taxon>
        <taxon>Bacillota</taxon>
        <taxon>Negativicutes</taxon>
        <taxon>Selenomonadales</taxon>
        <taxon>Sporomusaceae</taxon>
        <taxon>Sporomusa</taxon>
    </lineage>
</organism>
<sequence length="311" mass="35106">MDIRQLQLFVCVAERLNFTEAAKSLYLTQSTVSLRIVEIEKQLDVKLFTRNTHGVKLTPAGETFLKEAKAIISSYEEAITLTRKTASGFNGTLKIGFLESHTKHFLPQAMQTFRKNYPNISLNVHQIPWRELSRGLERGELDVGLTMPQSLEQCSSLTWQTIYADMECWVMHQDHPLAQASVLDLSAVAREPFVVLHRDVGPFPYDWTIQLCANRGFVPRIIHTPRLTETLLTLVEAGEGISILPYVTTKDYASSNLRFIKLEGDDAQVGMVTAWNKANTNPAIPLFNSVIISATENWSDSVELFSRLHAR</sequence>
<dbReference type="PROSITE" id="PS50931">
    <property type="entry name" value="HTH_LYSR"/>
    <property type="match status" value="1"/>
</dbReference>
<dbReference type="PANTHER" id="PTHR30346:SF0">
    <property type="entry name" value="HCA OPERON TRANSCRIPTIONAL ACTIVATOR HCAR"/>
    <property type="match status" value="1"/>
</dbReference>
<dbReference type="GO" id="GO:0003700">
    <property type="term" value="F:DNA-binding transcription factor activity"/>
    <property type="evidence" value="ECO:0007669"/>
    <property type="project" value="InterPro"/>
</dbReference>
<dbReference type="SUPFAM" id="SSF53850">
    <property type="entry name" value="Periplasmic binding protein-like II"/>
    <property type="match status" value="1"/>
</dbReference>